<keyword evidence="2" id="KW-1185">Reference proteome</keyword>
<dbReference type="Proteomes" id="UP001154329">
    <property type="component" value="Chromosome 1"/>
</dbReference>
<dbReference type="EMBL" id="OU899034">
    <property type="protein sequence ID" value="CAH1711384.1"/>
    <property type="molecule type" value="Genomic_DNA"/>
</dbReference>
<name>A0A9P0NDB6_APHGO</name>
<dbReference type="AlphaFoldDB" id="A0A9P0NDB6"/>
<evidence type="ECO:0000313" key="1">
    <source>
        <dbReference type="EMBL" id="CAH1711384.1"/>
    </source>
</evidence>
<reference evidence="1" key="1">
    <citation type="submission" date="2022-02" db="EMBL/GenBank/DDBJ databases">
        <authorList>
            <person name="King R."/>
        </authorList>
    </citation>
    <scope>NUCLEOTIDE SEQUENCE</scope>
</reference>
<reference evidence="1" key="2">
    <citation type="submission" date="2022-10" db="EMBL/GenBank/DDBJ databases">
        <authorList>
            <consortium name="ENA_rothamsted_submissions"/>
            <consortium name="culmorum"/>
            <person name="King R."/>
        </authorList>
    </citation>
    <scope>NUCLEOTIDE SEQUENCE</scope>
</reference>
<evidence type="ECO:0000313" key="2">
    <source>
        <dbReference type="Proteomes" id="UP001154329"/>
    </source>
</evidence>
<organism evidence="1 2">
    <name type="scientific">Aphis gossypii</name>
    <name type="common">Cotton aphid</name>
    <dbReference type="NCBI Taxonomy" id="80765"/>
    <lineage>
        <taxon>Eukaryota</taxon>
        <taxon>Metazoa</taxon>
        <taxon>Ecdysozoa</taxon>
        <taxon>Arthropoda</taxon>
        <taxon>Hexapoda</taxon>
        <taxon>Insecta</taxon>
        <taxon>Pterygota</taxon>
        <taxon>Neoptera</taxon>
        <taxon>Paraneoptera</taxon>
        <taxon>Hemiptera</taxon>
        <taxon>Sternorrhyncha</taxon>
        <taxon>Aphidomorpha</taxon>
        <taxon>Aphidoidea</taxon>
        <taxon>Aphididae</taxon>
        <taxon>Aphidini</taxon>
        <taxon>Aphis</taxon>
        <taxon>Aphis</taxon>
    </lineage>
</organism>
<proteinExistence type="predicted"/>
<protein>
    <submittedName>
        <fullName evidence="1">Uncharacterized protein</fullName>
    </submittedName>
</protein>
<sequence>METDTGRPLAKDIVEIIVAETTKVLVEKVAKKI</sequence>
<accession>A0A9P0NDB6</accession>
<gene>
    <name evidence="1" type="ORF">APHIGO_LOCUS1568</name>
</gene>